<proteinExistence type="predicted"/>
<accession>A0A165NVL0</accession>
<evidence type="ECO:0000313" key="2">
    <source>
        <dbReference type="Proteomes" id="UP000076727"/>
    </source>
</evidence>
<name>A0A165NVL0_9APHY</name>
<dbReference type="AlphaFoldDB" id="A0A165NVL0"/>
<keyword evidence="2" id="KW-1185">Reference proteome</keyword>
<gene>
    <name evidence="1" type="ORF">DAEQUDRAFT_391551</name>
</gene>
<dbReference type="EMBL" id="KV429076">
    <property type="protein sequence ID" value="KZT67429.1"/>
    <property type="molecule type" value="Genomic_DNA"/>
</dbReference>
<protein>
    <submittedName>
        <fullName evidence="1">Uncharacterized protein</fullName>
    </submittedName>
</protein>
<organism evidence="1 2">
    <name type="scientific">Daedalea quercina L-15889</name>
    <dbReference type="NCBI Taxonomy" id="1314783"/>
    <lineage>
        <taxon>Eukaryota</taxon>
        <taxon>Fungi</taxon>
        <taxon>Dikarya</taxon>
        <taxon>Basidiomycota</taxon>
        <taxon>Agaricomycotina</taxon>
        <taxon>Agaricomycetes</taxon>
        <taxon>Polyporales</taxon>
        <taxon>Fomitopsis</taxon>
    </lineage>
</organism>
<evidence type="ECO:0000313" key="1">
    <source>
        <dbReference type="EMBL" id="KZT67429.1"/>
    </source>
</evidence>
<reference evidence="1 2" key="1">
    <citation type="journal article" date="2016" name="Mol. Biol. Evol.">
        <title>Comparative Genomics of Early-Diverging Mushroom-Forming Fungi Provides Insights into the Origins of Lignocellulose Decay Capabilities.</title>
        <authorList>
            <person name="Nagy L.G."/>
            <person name="Riley R."/>
            <person name="Tritt A."/>
            <person name="Adam C."/>
            <person name="Daum C."/>
            <person name="Floudas D."/>
            <person name="Sun H."/>
            <person name="Yadav J.S."/>
            <person name="Pangilinan J."/>
            <person name="Larsson K.H."/>
            <person name="Matsuura K."/>
            <person name="Barry K."/>
            <person name="Labutti K."/>
            <person name="Kuo R."/>
            <person name="Ohm R.A."/>
            <person name="Bhattacharya S.S."/>
            <person name="Shirouzu T."/>
            <person name="Yoshinaga Y."/>
            <person name="Martin F.M."/>
            <person name="Grigoriev I.V."/>
            <person name="Hibbett D.S."/>
        </authorList>
    </citation>
    <scope>NUCLEOTIDE SEQUENCE [LARGE SCALE GENOMIC DNA]</scope>
    <source>
        <strain evidence="1 2">L-15889</strain>
    </source>
</reference>
<sequence>MHSVPLSMAGSRLLARTRCAGGAMGASEPRVSDGVPLLHHDRFPDLILFLYLHLSLLYEGGILSPIACRPEPPETGLMRG</sequence>
<dbReference type="Proteomes" id="UP000076727">
    <property type="component" value="Unassembled WGS sequence"/>
</dbReference>